<evidence type="ECO:0000313" key="2">
    <source>
        <dbReference type="Proteomes" id="UP001160483"/>
    </source>
</evidence>
<organism evidence="1 2">
    <name type="scientific">Peronospora belbahrii</name>
    <dbReference type="NCBI Taxonomy" id="622444"/>
    <lineage>
        <taxon>Eukaryota</taxon>
        <taxon>Sar</taxon>
        <taxon>Stramenopiles</taxon>
        <taxon>Oomycota</taxon>
        <taxon>Peronosporomycetes</taxon>
        <taxon>Peronosporales</taxon>
        <taxon>Peronosporaceae</taxon>
        <taxon>Peronospora</taxon>
    </lineage>
</organism>
<reference evidence="1" key="1">
    <citation type="submission" date="2021-11" db="EMBL/GenBank/DDBJ databases">
        <authorList>
            <person name="Islam A."/>
            <person name="Islam S."/>
            <person name="Flora M.S."/>
            <person name="Rahman M."/>
            <person name="Ziaur R.M."/>
            <person name="Epstein J.H."/>
            <person name="Hassan M."/>
            <person name="Klassen M."/>
            <person name="Woodard K."/>
            <person name="Webb A."/>
            <person name="Webby R.J."/>
            <person name="El Zowalaty M.E."/>
        </authorList>
    </citation>
    <scope>NUCLEOTIDE SEQUENCE</scope>
    <source>
        <strain evidence="1">Pbs3</strain>
    </source>
</reference>
<dbReference type="AlphaFoldDB" id="A0AAU9LBZ1"/>
<sequence>MQPRHNIERVILGYKSGYKRKERMFLDGQKLVLFAHVSAVEIVAGPPAAIQSGLLEEIARWRPDNSGAKPTVMPSPPV</sequence>
<dbReference type="EMBL" id="CAKKTJ010000180">
    <property type="protein sequence ID" value="CAH0477581.1"/>
    <property type="molecule type" value="Genomic_DNA"/>
</dbReference>
<proteinExistence type="predicted"/>
<accession>A0AAU9LBZ1</accession>
<evidence type="ECO:0000313" key="1">
    <source>
        <dbReference type="EMBL" id="CAH0477581.1"/>
    </source>
</evidence>
<protein>
    <submittedName>
        <fullName evidence="1">Uncharacterized protein</fullName>
    </submittedName>
</protein>
<dbReference type="Proteomes" id="UP001160483">
    <property type="component" value="Unassembled WGS sequence"/>
</dbReference>
<gene>
    <name evidence="1" type="ORF">PBS003_LOCUS4324</name>
</gene>
<name>A0AAU9LBZ1_9STRA</name>
<comment type="caution">
    <text evidence="1">The sequence shown here is derived from an EMBL/GenBank/DDBJ whole genome shotgun (WGS) entry which is preliminary data.</text>
</comment>